<dbReference type="InterPro" id="IPR006047">
    <property type="entry name" value="GH13_cat_dom"/>
</dbReference>
<evidence type="ECO:0000313" key="6">
    <source>
        <dbReference type="Proteomes" id="UP000095558"/>
    </source>
</evidence>
<evidence type="ECO:0000313" key="5">
    <source>
        <dbReference type="EMBL" id="CUO12792.1"/>
    </source>
</evidence>
<dbReference type="CDD" id="cd11333">
    <property type="entry name" value="AmyAc_SI_OligoGlu_DGase"/>
    <property type="match status" value="1"/>
</dbReference>
<dbReference type="NCBIfam" id="NF008183">
    <property type="entry name" value="PRK10933.1"/>
    <property type="match status" value="1"/>
</dbReference>
<gene>
    <name evidence="5" type="primary">malL_2</name>
    <name evidence="5" type="ORF">ERS852470_01505</name>
</gene>
<comment type="similarity">
    <text evidence="1">Belongs to the glycosyl hydrolase 13 family.</text>
</comment>
<dbReference type="GO" id="GO:0004556">
    <property type="term" value="F:alpha-amylase activity"/>
    <property type="evidence" value="ECO:0007669"/>
    <property type="project" value="TreeGrafter"/>
</dbReference>
<dbReference type="Pfam" id="PF00128">
    <property type="entry name" value="Alpha-amylase"/>
    <property type="match status" value="1"/>
</dbReference>
<keyword evidence="2 5" id="KW-0378">Hydrolase</keyword>
<evidence type="ECO:0000256" key="3">
    <source>
        <dbReference type="ARBA" id="ARBA00023295"/>
    </source>
</evidence>
<evidence type="ECO:0000259" key="4">
    <source>
        <dbReference type="SMART" id="SM00642"/>
    </source>
</evidence>
<dbReference type="Pfam" id="PF23915">
    <property type="entry name" value="SusG_C"/>
    <property type="match status" value="1"/>
</dbReference>
<dbReference type="EC" id="3.2.1.10" evidence="5"/>
<reference evidence="5 6" key="1">
    <citation type="submission" date="2015-09" db="EMBL/GenBank/DDBJ databases">
        <authorList>
            <consortium name="Pathogen Informatics"/>
        </authorList>
    </citation>
    <scope>NUCLEOTIDE SEQUENCE [LARGE SCALE GENOMIC DNA]</scope>
    <source>
        <strain evidence="5 6">2789STDY5834855</strain>
    </source>
</reference>
<dbReference type="Proteomes" id="UP000095558">
    <property type="component" value="Unassembled WGS sequence"/>
</dbReference>
<dbReference type="Gene3D" id="3.90.400.10">
    <property type="entry name" value="Oligo-1,6-glucosidase, Domain 2"/>
    <property type="match status" value="1"/>
</dbReference>
<dbReference type="PANTHER" id="PTHR10357">
    <property type="entry name" value="ALPHA-AMYLASE FAMILY MEMBER"/>
    <property type="match status" value="1"/>
</dbReference>
<dbReference type="SUPFAM" id="SSF51445">
    <property type="entry name" value="(Trans)glycosidases"/>
    <property type="match status" value="1"/>
</dbReference>
<dbReference type="GO" id="GO:0009313">
    <property type="term" value="P:oligosaccharide catabolic process"/>
    <property type="evidence" value="ECO:0007669"/>
    <property type="project" value="TreeGrafter"/>
</dbReference>
<protein>
    <submittedName>
        <fullName evidence="5">Alpha amylase</fullName>
        <ecNumber evidence="5">3.2.1.10</ecNumber>
    </submittedName>
</protein>
<dbReference type="SMART" id="SM00642">
    <property type="entry name" value="Aamy"/>
    <property type="match status" value="1"/>
</dbReference>
<dbReference type="InterPro" id="IPR013780">
    <property type="entry name" value="Glyco_hydro_b"/>
</dbReference>
<dbReference type="InterPro" id="IPR017853">
    <property type="entry name" value="GH"/>
</dbReference>
<dbReference type="SUPFAM" id="SSF51011">
    <property type="entry name" value="Glycosyl hydrolase domain"/>
    <property type="match status" value="1"/>
</dbReference>
<dbReference type="EMBL" id="CYZV01000014">
    <property type="protein sequence ID" value="CUO12792.1"/>
    <property type="molecule type" value="Genomic_DNA"/>
</dbReference>
<dbReference type="InterPro" id="IPR045857">
    <property type="entry name" value="O16G_dom_2"/>
</dbReference>
<dbReference type="FunFam" id="3.20.20.80:FF:000064">
    <property type="entry name" value="Oligo-1,6-glucosidase"/>
    <property type="match status" value="2"/>
</dbReference>
<dbReference type="AlphaFoldDB" id="A0A173ZHM2"/>
<dbReference type="InterPro" id="IPR056300">
    <property type="entry name" value="SusG-like_C"/>
</dbReference>
<dbReference type="OrthoDB" id="9805159at2"/>
<evidence type="ECO:0000256" key="1">
    <source>
        <dbReference type="ARBA" id="ARBA00008061"/>
    </source>
</evidence>
<dbReference type="FunFam" id="3.90.400.10:FF:000002">
    <property type="entry name" value="Sucrose isomerase"/>
    <property type="match status" value="1"/>
</dbReference>
<dbReference type="RefSeq" id="WP_042400203.1">
    <property type="nucleotide sequence ID" value="NZ_CYYT01000004.1"/>
</dbReference>
<name>A0A173ZHM2_9CLOT</name>
<organism evidence="5 6">
    <name type="scientific">Clostridium disporicum</name>
    <dbReference type="NCBI Taxonomy" id="84024"/>
    <lineage>
        <taxon>Bacteria</taxon>
        <taxon>Bacillati</taxon>
        <taxon>Bacillota</taxon>
        <taxon>Clostridia</taxon>
        <taxon>Eubacteriales</taxon>
        <taxon>Clostridiaceae</taxon>
        <taxon>Clostridium</taxon>
    </lineage>
</organism>
<dbReference type="Gene3D" id="2.60.40.1180">
    <property type="entry name" value="Golgi alpha-mannosidase II"/>
    <property type="match status" value="1"/>
</dbReference>
<sequence length="545" mass="64380">MERKWWHDSIVYQIYPRSYMDSNNDGIGDLRGIISKLGYLRDLGIDVIWLSPVYKSPNVDNGYDISDYYDIMDEFGTMDDMKELINKAKEFNIKILMDLVVNHTSDKHKWFIEAIKGKDNPYRDFYIWRDPVDGGVPNELQSNFGGPAWTYDEASGQYYFHLHDKRQPDLNWENPLVREKIYEMINFWLELGVGGFRLDVIDLIGKDVDKLITKNGPKLHEYLQEMNKRTFGGYDSLTVGETWGATPEIAKLYSSPNRKELSMVFQFEVISLDKQEGKSRWDLAPLDFIKFKETFKKWQVELYEEGWNSLFGNNHDLPRMVSRWGNDKEFRVESAKMLATMLHMQKGTPYIYQGEEIGMTNIRLNSIKDYNDIETLNVYKARRALGYSEQDVMNSIYAKSRDNGRTPMQWSKEKNAGFTEGKAWLHINDNYRYINVEDSINDENSILNYYKKLIKLRRENDVIKYGTFELILDNHKEVFAYIRKYKNIELLVICNFYSNNIEIELPNEYSEYSYETLLTNYTDSAKFSNVISLRPYETIVYKFKK</sequence>
<dbReference type="Gene3D" id="3.20.20.80">
    <property type="entry name" value="Glycosidases"/>
    <property type="match status" value="1"/>
</dbReference>
<dbReference type="PANTHER" id="PTHR10357:SF179">
    <property type="entry name" value="NEUTRAL AND BASIC AMINO ACID TRANSPORT PROTEIN RBAT"/>
    <property type="match status" value="1"/>
</dbReference>
<dbReference type="FunFam" id="2.60.40.1180:FF:000007">
    <property type="entry name" value="Sucrose isomerase"/>
    <property type="match status" value="1"/>
</dbReference>
<proteinExistence type="inferred from homology"/>
<evidence type="ECO:0000256" key="2">
    <source>
        <dbReference type="ARBA" id="ARBA00022801"/>
    </source>
</evidence>
<accession>A0A173ZHM2</accession>
<dbReference type="GO" id="GO:0004574">
    <property type="term" value="F:oligo-1,6-glucosidase activity"/>
    <property type="evidence" value="ECO:0007669"/>
    <property type="project" value="UniProtKB-EC"/>
</dbReference>
<feature type="domain" description="Glycosyl hydrolase family 13 catalytic" evidence="4">
    <location>
        <begin position="13"/>
        <end position="405"/>
    </location>
</feature>
<dbReference type="GeneID" id="83012591"/>
<keyword evidence="3 5" id="KW-0326">Glycosidase</keyword>